<evidence type="ECO:0000259" key="2">
    <source>
        <dbReference type="Pfam" id="PF01266"/>
    </source>
</evidence>
<reference evidence="3 4" key="1">
    <citation type="submission" date="2018-08" db="EMBL/GenBank/DDBJ databases">
        <title>Draft genome sequence of Rhodobacter sphaeroides FY.</title>
        <authorList>
            <person name="Rayyan A."/>
            <person name="Meyer T.E."/>
            <person name="Kyndt J.A."/>
        </authorList>
    </citation>
    <scope>NUCLEOTIDE SEQUENCE [LARGE SCALE GENOMIC DNA]</scope>
    <source>
        <strain evidence="3 4">FY</strain>
    </source>
</reference>
<proteinExistence type="predicted"/>
<dbReference type="PANTHER" id="PTHR13847:SF285">
    <property type="entry name" value="FAD DEPENDENT OXIDOREDUCTASE DOMAIN-CONTAINING PROTEIN"/>
    <property type="match status" value="1"/>
</dbReference>
<dbReference type="SUPFAM" id="SSF51905">
    <property type="entry name" value="FAD/NAD(P)-binding domain"/>
    <property type="match status" value="1"/>
</dbReference>
<name>A0AAX1UKL5_CERSP</name>
<dbReference type="InterPro" id="IPR006076">
    <property type="entry name" value="FAD-dep_OxRdtase"/>
</dbReference>
<comment type="caution">
    <text evidence="3">The sequence shown here is derived from an EMBL/GenBank/DDBJ whole genome shotgun (WGS) entry which is preliminary data.</text>
</comment>
<dbReference type="GO" id="GO:0005737">
    <property type="term" value="C:cytoplasm"/>
    <property type="evidence" value="ECO:0007669"/>
    <property type="project" value="TreeGrafter"/>
</dbReference>
<dbReference type="EMBL" id="QWGP01000011">
    <property type="protein sequence ID" value="RHZ94704.1"/>
    <property type="molecule type" value="Genomic_DNA"/>
</dbReference>
<dbReference type="Pfam" id="PF01266">
    <property type="entry name" value="DAO"/>
    <property type="match status" value="1"/>
</dbReference>
<accession>A0AAX1UKL5</accession>
<evidence type="ECO:0000313" key="3">
    <source>
        <dbReference type="EMBL" id="RHZ94704.1"/>
    </source>
</evidence>
<dbReference type="RefSeq" id="WP_119000242.1">
    <property type="nucleotide sequence ID" value="NZ_QWGP01000011.1"/>
</dbReference>
<dbReference type="Proteomes" id="UP000266305">
    <property type="component" value="Unassembled WGS sequence"/>
</dbReference>
<evidence type="ECO:0000313" key="4">
    <source>
        <dbReference type="Proteomes" id="UP000266305"/>
    </source>
</evidence>
<dbReference type="AlphaFoldDB" id="A0AAX1UKL5"/>
<dbReference type="PANTHER" id="PTHR13847">
    <property type="entry name" value="SARCOSINE DEHYDROGENASE-RELATED"/>
    <property type="match status" value="1"/>
</dbReference>
<sequence>MASYRLALPAAAPEGDRSFWLRDLGAGPATPPFAGEAACDVAIVGGGYTGLWTALRLKEQAPELRVTILEADFCGSGASGRNGGQVHSWFAELDLLTRLVGAEEALALCHATAEAIEELAELQASGTIDMDLRLDGWLWTASARAQEGAWEPAADLCRRAGEADRLRPVGAEEIRRRTGSGVSYMGVVEPRAGTVQPAKLALGLRALALSRGVAIHERSPVSEIVSGRPCRLRTPGGTLRAGKVVIASNAWAAALPELARYLYVVDSQIVATEPVAETLDPLGWTGGESICDAQAHVLYYQRTKGGRVVFGRGSGNVAYANRFGAAFNRRPDGGADNLRELCRVYPELRGVKIAADWSGPIDCSAAHLPVFGSLTGEPDILFGVGFNGTGIAQTPVAGRILASLVLGQDDRWSRSGLVGLARRQTLPPEPVRTLGARLVRRAIRIRNDLEIENRSPGPLVRWLSSLTPGR</sequence>
<dbReference type="Gene3D" id="3.30.9.10">
    <property type="entry name" value="D-Amino Acid Oxidase, subunit A, domain 2"/>
    <property type="match status" value="1"/>
</dbReference>
<protein>
    <submittedName>
        <fullName evidence="3">FAD-dependent oxidoreductase</fullName>
    </submittedName>
</protein>
<keyword evidence="1" id="KW-0560">Oxidoreductase</keyword>
<organism evidence="3 4">
    <name type="scientific">Cereibacter sphaeroides</name>
    <name type="common">Rhodobacter sphaeroides</name>
    <dbReference type="NCBI Taxonomy" id="1063"/>
    <lineage>
        <taxon>Bacteria</taxon>
        <taxon>Pseudomonadati</taxon>
        <taxon>Pseudomonadota</taxon>
        <taxon>Alphaproteobacteria</taxon>
        <taxon>Rhodobacterales</taxon>
        <taxon>Paracoccaceae</taxon>
        <taxon>Cereibacter</taxon>
    </lineage>
</organism>
<dbReference type="InterPro" id="IPR036188">
    <property type="entry name" value="FAD/NAD-bd_sf"/>
</dbReference>
<dbReference type="GO" id="GO:0016491">
    <property type="term" value="F:oxidoreductase activity"/>
    <property type="evidence" value="ECO:0007669"/>
    <property type="project" value="UniProtKB-KW"/>
</dbReference>
<feature type="domain" description="FAD dependent oxidoreductase" evidence="2">
    <location>
        <begin position="40"/>
        <end position="404"/>
    </location>
</feature>
<gene>
    <name evidence="3" type="ORF">D1114_11590</name>
</gene>
<dbReference type="Gene3D" id="3.50.50.60">
    <property type="entry name" value="FAD/NAD(P)-binding domain"/>
    <property type="match status" value="1"/>
</dbReference>
<evidence type="ECO:0000256" key="1">
    <source>
        <dbReference type="ARBA" id="ARBA00023002"/>
    </source>
</evidence>